<dbReference type="Pfam" id="PF03259">
    <property type="entry name" value="Robl_LC7"/>
    <property type="match status" value="1"/>
</dbReference>
<evidence type="ECO:0000313" key="3">
    <source>
        <dbReference type="Proteomes" id="UP000243468"/>
    </source>
</evidence>
<organism evidence="2 3">
    <name type="scientific">Acinetobacter kookii</name>
    <dbReference type="NCBI Taxonomy" id="1226327"/>
    <lineage>
        <taxon>Bacteria</taxon>
        <taxon>Pseudomonadati</taxon>
        <taxon>Pseudomonadota</taxon>
        <taxon>Gammaproteobacteria</taxon>
        <taxon>Moraxellales</taxon>
        <taxon>Moraxellaceae</taxon>
        <taxon>Acinetobacter</taxon>
    </lineage>
</organism>
<feature type="domain" description="Roadblock/LAMTOR2" evidence="1">
    <location>
        <begin position="22"/>
        <end position="100"/>
    </location>
</feature>
<accession>A0A1G6JRK5</accession>
<dbReference type="STRING" id="1226327.SAMN05421732_10447"/>
<proteinExistence type="predicted"/>
<protein>
    <recommendedName>
        <fullName evidence="1">Roadblock/LAMTOR2 domain-containing protein</fullName>
    </recommendedName>
</protein>
<dbReference type="AlphaFoldDB" id="A0A1G6JRK5"/>
<sequence length="137" mass="14816">MNINPLSRQIPQSLIETGRMQIHELLNNVSSLDFVMLCSSDGFQLALASKKKLENTGKIAAVSSSILAMVSAFISEINLIGCKTLSLDAENGHVVLTGVEHAHYPMLIVAVGSSDVLIGQMRYEVKKTSEFLAKINA</sequence>
<dbReference type="EMBL" id="FMYO01000004">
    <property type="protein sequence ID" value="SDC21369.1"/>
    <property type="molecule type" value="Genomic_DNA"/>
</dbReference>
<reference evidence="3" key="1">
    <citation type="submission" date="2016-09" db="EMBL/GenBank/DDBJ databases">
        <authorList>
            <person name="Varghese N."/>
            <person name="Submissions S."/>
        </authorList>
    </citation>
    <scope>NUCLEOTIDE SEQUENCE [LARGE SCALE GENOMIC DNA]</scope>
    <source>
        <strain evidence="3">ANC 4667</strain>
    </source>
</reference>
<evidence type="ECO:0000313" key="2">
    <source>
        <dbReference type="EMBL" id="SDC21369.1"/>
    </source>
</evidence>
<evidence type="ECO:0000259" key="1">
    <source>
        <dbReference type="Pfam" id="PF03259"/>
    </source>
</evidence>
<dbReference type="Gene3D" id="3.30.450.30">
    <property type="entry name" value="Dynein light chain 2a, cytoplasmic"/>
    <property type="match status" value="1"/>
</dbReference>
<dbReference type="Proteomes" id="UP000243468">
    <property type="component" value="Unassembled WGS sequence"/>
</dbReference>
<keyword evidence="3" id="KW-1185">Reference proteome</keyword>
<gene>
    <name evidence="2" type="ORF">SAMN05421732_10447</name>
</gene>
<dbReference type="SUPFAM" id="SSF103196">
    <property type="entry name" value="Roadblock/LC7 domain"/>
    <property type="match status" value="1"/>
</dbReference>
<name>A0A1G6JRK5_9GAMM</name>
<dbReference type="InterPro" id="IPR004942">
    <property type="entry name" value="Roadblock/LAMTOR2_dom"/>
</dbReference>